<comment type="cofactor">
    <cofactor evidence="1">
        <name>pantetheine 4'-phosphate</name>
        <dbReference type="ChEBI" id="CHEBI:47942"/>
    </cofactor>
</comment>
<dbReference type="PANTHER" id="PTHR45527">
    <property type="entry name" value="NONRIBOSOMAL PEPTIDE SYNTHETASE"/>
    <property type="match status" value="1"/>
</dbReference>
<dbReference type="SUPFAM" id="SSF53474">
    <property type="entry name" value="alpha/beta-Hydrolases"/>
    <property type="match status" value="1"/>
</dbReference>
<dbReference type="InterPro" id="IPR036736">
    <property type="entry name" value="ACP-like_sf"/>
</dbReference>
<dbReference type="InterPro" id="IPR020845">
    <property type="entry name" value="AMP-binding_CS"/>
</dbReference>
<dbReference type="NCBIfam" id="NF003417">
    <property type="entry name" value="PRK04813.1"/>
    <property type="match status" value="4"/>
</dbReference>
<feature type="domain" description="Carrier" evidence="4">
    <location>
        <begin position="216"/>
        <end position="291"/>
    </location>
</feature>
<gene>
    <name evidence="5" type="ORF">GCM10023094_02390</name>
</gene>
<proteinExistence type="predicted"/>
<dbReference type="PROSITE" id="PS00455">
    <property type="entry name" value="AMP_BINDING"/>
    <property type="match status" value="3"/>
</dbReference>
<evidence type="ECO:0000256" key="1">
    <source>
        <dbReference type="ARBA" id="ARBA00001957"/>
    </source>
</evidence>
<dbReference type="PROSITE" id="PS50075">
    <property type="entry name" value="CARRIER"/>
    <property type="match status" value="4"/>
</dbReference>
<dbReference type="Pfam" id="PF00975">
    <property type="entry name" value="Thioesterase"/>
    <property type="match status" value="1"/>
</dbReference>
<dbReference type="InterPro" id="IPR010071">
    <property type="entry name" value="AA_adenyl_dom"/>
</dbReference>
<evidence type="ECO:0000256" key="3">
    <source>
        <dbReference type="ARBA" id="ARBA00022553"/>
    </source>
</evidence>
<dbReference type="Pfam" id="PF00668">
    <property type="entry name" value="Condensation"/>
    <property type="match status" value="3"/>
</dbReference>
<dbReference type="InterPro" id="IPR020802">
    <property type="entry name" value="TesA-like"/>
</dbReference>
<feature type="domain" description="Carrier" evidence="4">
    <location>
        <begin position="2334"/>
        <end position="2409"/>
    </location>
</feature>
<dbReference type="InterPro" id="IPR023213">
    <property type="entry name" value="CAT-like_dom_sf"/>
</dbReference>
<dbReference type="SUPFAM" id="SSF52777">
    <property type="entry name" value="CoA-dependent acyltransferases"/>
    <property type="match status" value="6"/>
</dbReference>
<dbReference type="Pfam" id="PF00550">
    <property type="entry name" value="PP-binding"/>
    <property type="match status" value="4"/>
</dbReference>
<keyword evidence="6" id="KW-1185">Reference proteome</keyword>
<dbReference type="Pfam" id="PF13193">
    <property type="entry name" value="AMP-binding_C"/>
    <property type="match status" value="4"/>
</dbReference>
<dbReference type="Gene3D" id="3.30.559.30">
    <property type="entry name" value="Nonribosomal peptide synthetase, condensation domain"/>
    <property type="match status" value="3"/>
</dbReference>
<feature type="domain" description="Carrier" evidence="4">
    <location>
        <begin position="1282"/>
        <end position="1357"/>
    </location>
</feature>
<accession>A0ABP8NRY4</accession>
<name>A0ABP8NRY4_9NOCA</name>
<keyword evidence="3" id="KW-0597">Phosphoprotein</keyword>
<protein>
    <recommendedName>
        <fullName evidence="4">Carrier domain-containing protein</fullName>
    </recommendedName>
</protein>
<dbReference type="NCBIfam" id="TIGR01733">
    <property type="entry name" value="AA-adenyl-dom"/>
    <property type="match status" value="3"/>
</dbReference>
<dbReference type="Proteomes" id="UP001501183">
    <property type="component" value="Unassembled WGS sequence"/>
</dbReference>
<dbReference type="InterPro" id="IPR029058">
    <property type="entry name" value="AB_hydrolase_fold"/>
</dbReference>
<dbReference type="Gene3D" id="3.40.50.12780">
    <property type="entry name" value="N-terminal domain of ligase-like"/>
    <property type="match status" value="1"/>
</dbReference>
<dbReference type="InterPro" id="IPR000873">
    <property type="entry name" value="AMP-dep_synth/lig_dom"/>
</dbReference>
<dbReference type="InterPro" id="IPR001031">
    <property type="entry name" value="Thioesterase"/>
</dbReference>
<evidence type="ECO:0000256" key="2">
    <source>
        <dbReference type="ARBA" id="ARBA00022450"/>
    </source>
</evidence>
<evidence type="ECO:0000259" key="4">
    <source>
        <dbReference type="PROSITE" id="PS50075"/>
    </source>
</evidence>
<dbReference type="InterPro" id="IPR045851">
    <property type="entry name" value="AMP-bd_C_sf"/>
</dbReference>
<organism evidence="5 6">
    <name type="scientific">Rhodococcus olei</name>
    <dbReference type="NCBI Taxonomy" id="2161675"/>
    <lineage>
        <taxon>Bacteria</taxon>
        <taxon>Bacillati</taxon>
        <taxon>Actinomycetota</taxon>
        <taxon>Actinomycetes</taxon>
        <taxon>Mycobacteriales</taxon>
        <taxon>Nocardiaceae</taxon>
        <taxon>Rhodococcus</taxon>
    </lineage>
</organism>
<dbReference type="Gene3D" id="3.30.559.10">
    <property type="entry name" value="Chloramphenicol acetyltransferase-like domain"/>
    <property type="match status" value="3"/>
</dbReference>
<dbReference type="InterPro" id="IPR042099">
    <property type="entry name" value="ANL_N_sf"/>
</dbReference>
<dbReference type="InterPro" id="IPR025110">
    <property type="entry name" value="AMP-bd_C"/>
</dbReference>
<dbReference type="Gene3D" id="2.30.38.10">
    <property type="entry name" value="Luciferase, Domain 3"/>
    <property type="match status" value="3"/>
</dbReference>
<evidence type="ECO:0000313" key="6">
    <source>
        <dbReference type="Proteomes" id="UP001501183"/>
    </source>
</evidence>
<dbReference type="Pfam" id="PF00501">
    <property type="entry name" value="AMP-binding"/>
    <property type="match status" value="4"/>
</dbReference>
<dbReference type="InterPro" id="IPR006162">
    <property type="entry name" value="Ppantetheine_attach_site"/>
</dbReference>
<dbReference type="Gene3D" id="1.10.1200.10">
    <property type="entry name" value="ACP-like"/>
    <property type="match status" value="3"/>
</dbReference>
<dbReference type="SUPFAM" id="SSF56801">
    <property type="entry name" value="Acetyl-CoA synthetase-like"/>
    <property type="match status" value="4"/>
</dbReference>
<evidence type="ECO:0000313" key="5">
    <source>
        <dbReference type="EMBL" id="GAA4471543.1"/>
    </source>
</evidence>
<dbReference type="Gene3D" id="3.30.300.30">
    <property type="match status" value="4"/>
</dbReference>
<dbReference type="InterPro" id="IPR001242">
    <property type="entry name" value="Condensation_dom"/>
</dbReference>
<keyword evidence="2" id="KW-0596">Phosphopantetheine</keyword>
<dbReference type="Gene3D" id="3.40.50.980">
    <property type="match status" value="6"/>
</dbReference>
<feature type="domain" description="Carrier" evidence="4">
    <location>
        <begin position="3395"/>
        <end position="3470"/>
    </location>
</feature>
<dbReference type="PROSITE" id="PS00012">
    <property type="entry name" value="PHOSPHOPANTETHEINE"/>
    <property type="match status" value="4"/>
</dbReference>
<dbReference type="InterPro" id="IPR009081">
    <property type="entry name" value="PP-bd_ACP"/>
</dbReference>
<dbReference type="CDD" id="cd17646">
    <property type="entry name" value="A_NRPS_AB3403-like"/>
    <property type="match status" value="2"/>
</dbReference>
<dbReference type="EMBL" id="BAABFB010000009">
    <property type="protein sequence ID" value="GAA4471543.1"/>
    <property type="molecule type" value="Genomic_DNA"/>
</dbReference>
<dbReference type="Gene3D" id="3.40.50.1820">
    <property type="entry name" value="alpha/beta hydrolase"/>
    <property type="match status" value="1"/>
</dbReference>
<dbReference type="SMART" id="SM00824">
    <property type="entry name" value="PKS_TE"/>
    <property type="match status" value="1"/>
</dbReference>
<sequence length="3747" mass="398687">MHNLYGPTEAAVDVTFHEVTVADEVSVPIGAPVWNTRVFVLDARLRPVPVGVPGELYLAGVQLARGYVGRVDLTSDRFVANPFAAGERMYRTGDLVAWNRDGELEYLGRTDFQVKLRGLRIELGEIEAALLAHDAVAQAVAVLRHDDRIGEALVAYLVGAGDVDLDSLTASLRVSLPAYMVPSAFVVLGAFPVNASGKLDRRALPAPVFEAREFRAPSTPVEELVADIFAEVLGVERVGADDDFFELGGNSLIATQVAARIGATLATEIPVRTLFEASTVAALAVVAATDAGRGGRSPLVAGPRPERIPLSLAQSRMWFLSRFDTASAANNIPVAVRLTGDLDVHALQSAVTDVLARHEILRTVYPEHDGAGHQLILPTADVRLDLSPVPVSADSLLARATAFVTEGFDVAAEVPLRATLFRVDTGSDAADHVLVFVVHHIAADGFSVAPLVRDVMVAYSARHVGVAPGWQPLPVQYADYTLWQRDVLGSEDDPESLISRQLGYWTGTLAGLPEQLDLPADRQRPAVATNRGAAIGFDLDAAQHSAIGDVARAHGATPFMVVHAALAVLLARLSSTDDIAIGAPIAGRGDAALDDLVGMFVNTLVLRTRVDAADTFSDLLARVREADLGAFSHADVPFERLVEVLNPARSQARHPLFQVALFFQNLTSPHLELDGLNVSGVDFDETIATFDLQVTFAERQDETGAATGMAVHLGYATDLFDEATVRGFGDRFLRILTAVTARADTVVGDIDLLDEMERDRALVEWNDTAHELTAGDLLLDAYAAQVAANPDATAVVYEGDSLTYAEFDGRVNRLARRLIDEGVGPESLVALAIRRSLDLVVAIYAVVRAGGAYVPVDPDHPVERIGHILDTADPTCVLTTRRDGFAGAGTRKVLHLDDLDLSAYADTTVTDGDRIASLRPEHPAYVIFTSGSTGKPKGVAVSHRAIANQIAWMLAEYPLDATDVYLQKTATTFDVSLWGWFMPLRAGATLVVATPDGHRDPAYVAERIAAHAVTVTDFVPSMLTVFAGSVAREDLVSLRRIFVIGEALPAETVRDFARISDATVHNLYGPTEAAVSITFADVTATATRGGAVTIGRPQWNSRVHVLDSRLRPVPVGVPGELYLAGVQLARGYHGRFDLTSDRFVANPFTAGERMYRTGDLVRWTGEGELDYLGRTDFQVKFRGQRIELGEIETALLAHESVLQAAVLVVAAAGGDHLVGYVVPTPATRPDPDDLVAFASRSLPGYMVPSAVVLLDAFPLNASGKLDRKALPAPVFTAREFRAPTAGTELAVAAAFAEALGHEHVGLDDDFFALGGNSLVAMQVVARLGAALDTRIAVRELFEAPTVGALAALLDGRESERRVALVAGPRPERIPLSAAQNRMWFLNRFDPESAVNNIPVAVRLTGALDAATLQAAVADVIARHEVLRTVYPEVDGAGHQVVLPEFVLDLTPEPVAQERIRERVAAVVTAGFDVTATVPVRGALLRIGADDHVLVLVVHHIAGDLFSVGPLTRDLLTAYVARSAGQAPAWVPLPVQYADYALWQRRLLGSEDAPASTAARQLAHWSTTLDGLPDQLDLPTDRPRPAIASNRGASIRFDLDSDLHRALSDLAREHNSTLFMVLHAALALLLARMSGTSDIAIGTPIAGRGERELDDLVGMFVNTLVLRTEVDGSEPFGVLLARARETDLQAFAHADVPFERLVEVLDPVRSQARNPLFQVALVFQNVGPVAFELPGLNLSGIEFDEQVAKFDLQLTIAESVDEVGTAKGITAELNYATDLFDRDTAVTLTERLTRILRAVAADSTVPVGAIDLLGETERAGLIARHGALAVEPIPLGRMMANAAALNPSAPAVVFDGVETSYAELDRRSSRIARHLIARGLGAEDLVAVAVPRSDLSVLAAWAVAKTGAAFAAVDPNYPVERVRHMVTDAGAVVGLTVAAFAADLPDVTEWLAIDSPEFGELTVGLGDGPIGEAELVRPVHPAHPAYVIFTSGSTGLPKGVVVTHSGLANFSEEQRQRYRLSADTRALHVASPSFDASILELLLAIGAGGALVVAPPTVFGGVELADLIRRERVTHSFITPSALASVDPSGLDDFRVVVAGGEAVPGDLVARWAPGRELYNGYGPTETTIMTNISAPMRAGERVVIGGPTRGMRSLILDDRLQPVPVGVVGELYIAGIQLARGYRNRSALTSERFVANPHSETGERMYRTGDVVRWTSDGDVEYVGRSDFQVKIRGLRIELGEIDAVLAAHDDVEFATTVGHDTAPGRTALVSYVLPAPGRTVDPAALTAFVAESLAGYMVPAAIVVLDEIPLTPVGKLDRKALPEPVFAAREFRAPSTPTEEVVAGVFAEVLGASQVGADDDFFALGGNSLIATQVAARLGAALDTRVPVRELFEASTVAALAARLEQLAGSGGQIALVAGERPEHLPLSLAQQRMWFLNRFDPESAAYNIPAAIRLTGALDIGALQAAVADVVARHEVLRTVYPETASGPAQVILPAGEATVNLDPVSVPAEEVGAAITEFVVSGFDVTVQVPIRTLLVRVEGSLEPVEHVLTLVVHHIAADGSSMGPFTRDLMAAYAARTVGAAPSWEPLPVQYADYALWQRSVLGGEDDPDSLMSTQLGFWKSALAGLPDQLDLPTDRPRPAVQSYHGGKIDFAVGEPVHRGLADLARDGNATLFMVVHAAFTTLLARLSGMRDIAVGTPFAGRGDAALDDLIGMFVNTLVFRTDVDADLSFTALLGQVRERDLAVFAHADVPFESVVEALNPARSTARHPLCQVGLSFQNLGTARFELDGLTIASVETDVEISQFDLHLIIGDHYDEDGTPRGLSASLTYATALFDRSTAEAFADRFLRLLEAIVANPAAAVGDLPMLESAEYDRIVGDWNATDEVVPGTSLVDLFDAQVARTPDAVALVYEGESLTYAEFDTLVNRLARKLIADGVGPETLVGLAVRRSIELLVGMYAVVKAGGAYVPIDPDHPADRIALILDSAAPALVLTRSADAVELPGDTTVLAIDSVDLTEVDGGSVTDADRRAPLRTGNPAYVIFTSGSTGRPKGVAVSHAAVVNQMVWKQAEYGLGAEDAVLLKTAATFDLSVWEFWWALQTGARLVIARPDGHQDPRYLLDLMTQESVTTVHVVPSMLSMLLADPRGTFPGSVTRVLAIGEALPAETAARLRAVSAARLDNLYGPTEAAVSVTSYCTRDTDTVTVPIGAPEWNTQVFVLDSRLHPVPVGVAGELYLAGAQLARGYHGRSDLTADRFVANPFGTGARMYRTGDVVRWRADGNLEYLERADFQVKVRGFRIELGEIESALRTRPGVTDAVVVAKTDAIGGTQLVGYVVGDGLDGATVRAAVAGQVPSYMVPAVMMVLDRMPLNVNGKVERTALPEPEFAVVPFRAPTTPVERIVATTIGDLVGADRVGLDDNFFELGGNSLVATQVVARIGAEVGAEVPLLWVFADPTVAGLAARIEAAQAGSLGLDGDRALQMLLPIREEGSKPPLFCVHPIVGLSWAFAGLSAHLDPDRPIYGLQSPVVSGSAPMPASIEDWAELYVDEIRSVQPVGPYQLIGWSLGGVIAHAMAVRLQSEGDEVELLAMMDSVADLGGRASEAAGTISARDLLGGLMPEVGGVTDDVEVTPESLEQLVAGLPAPLNELGSERVEAAFAAAVSSLRLIADYRPEPFKGDLVYFAALEDDPTGRVGAATWRSAIAGAIEVHGLPTTHWHMASAPALQSIAEVVTAAWTDGSRAGGR</sequence>
<dbReference type="SUPFAM" id="SSF47336">
    <property type="entry name" value="ACP-like"/>
    <property type="match status" value="4"/>
</dbReference>
<reference evidence="6" key="1">
    <citation type="journal article" date="2019" name="Int. J. Syst. Evol. Microbiol.">
        <title>The Global Catalogue of Microorganisms (GCM) 10K type strain sequencing project: providing services to taxonomists for standard genome sequencing and annotation.</title>
        <authorList>
            <consortium name="The Broad Institute Genomics Platform"/>
            <consortium name="The Broad Institute Genome Sequencing Center for Infectious Disease"/>
            <person name="Wu L."/>
            <person name="Ma J."/>
        </authorList>
    </citation>
    <scope>NUCLEOTIDE SEQUENCE [LARGE SCALE GENOMIC DNA]</scope>
    <source>
        <strain evidence="6">JCM 32206</strain>
    </source>
</reference>
<dbReference type="InterPro" id="IPR020806">
    <property type="entry name" value="PKS_PP-bd"/>
</dbReference>
<dbReference type="PANTHER" id="PTHR45527:SF1">
    <property type="entry name" value="FATTY ACID SYNTHASE"/>
    <property type="match status" value="1"/>
</dbReference>
<comment type="caution">
    <text evidence="5">The sequence shown here is derived from an EMBL/GenBank/DDBJ whole genome shotgun (WGS) entry which is preliminary data.</text>
</comment>
<dbReference type="SMART" id="SM00823">
    <property type="entry name" value="PKS_PP"/>
    <property type="match status" value="4"/>
</dbReference>
<dbReference type="CDD" id="cd19540">
    <property type="entry name" value="LCL_NRPS-like"/>
    <property type="match status" value="3"/>
</dbReference>